<comment type="caution">
    <text evidence="2">The sequence shown here is derived from an EMBL/GenBank/DDBJ whole genome shotgun (WGS) entry which is preliminary data.</text>
</comment>
<keyword evidence="3" id="KW-1185">Reference proteome</keyword>
<feature type="region of interest" description="Disordered" evidence="1">
    <location>
        <begin position="89"/>
        <end position="108"/>
    </location>
</feature>
<feature type="non-terminal residue" evidence="2">
    <location>
        <position position="1"/>
    </location>
</feature>
<organism evidence="2 3">
    <name type="scientific">Russula ochroleuca</name>
    <dbReference type="NCBI Taxonomy" id="152965"/>
    <lineage>
        <taxon>Eukaryota</taxon>
        <taxon>Fungi</taxon>
        <taxon>Dikarya</taxon>
        <taxon>Basidiomycota</taxon>
        <taxon>Agaricomycotina</taxon>
        <taxon>Agaricomycetes</taxon>
        <taxon>Russulales</taxon>
        <taxon>Russulaceae</taxon>
        <taxon>Russula</taxon>
    </lineage>
</organism>
<evidence type="ECO:0000256" key="1">
    <source>
        <dbReference type="SAM" id="MobiDB-lite"/>
    </source>
</evidence>
<evidence type="ECO:0000313" key="2">
    <source>
        <dbReference type="EMBL" id="KAF8467935.1"/>
    </source>
</evidence>
<reference evidence="2" key="1">
    <citation type="submission" date="2019-10" db="EMBL/GenBank/DDBJ databases">
        <authorList>
            <consortium name="DOE Joint Genome Institute"/>
            <person name="Kuo A."/>
            <person name="Miyauchi S."/>
            <person name="Kiss E."/>
            <person name="Drula E."/>
            <person name="Kohler A."/>
            <person name="Sanchez-Garcia M."/>
            <person name="Andreopoulos B."/>
            <person name="Barry K.W."/>
            <person name="Bonito G."/>
            <person name="Buee M."/>
            <person name="Carver A."/>
            <person name="Chen C."/>
            <person name="Cichocki N."/>
            <person name="Clum A."/>
            <person name="Culley D."/>
            <person name="Crous P.W."/>
            <person name="Fauchery L."/>
            <person name="Girlanda M."/>
            <person name="Hayes R."/>
            <person name="Keri Z."/>
            <person name="LaButti K."/>
            <person name="Lipzen A."/>
            <person name="Lombard V."/>
            <person name="Magnuson J."/>
            <person name="Maillard F."/>
            <person name="Morin E."/>
            <person name="Murat C."/>
            <person name="Nolan M."/>
            <person name="Ohm R."/>
            <person name="Pangilinan J."/>
            <person name="Pereira M."/>
            <person name="Perotto S."/>
            <person name="Peter M."/>
            <person name="Riley R."/>
            <person name="Sitrit Y."/>
            <person name="Stielow B."/>
            <person name="Szollosi G."/>
            <person name="Zifcakova L."/>
            <person name="Stursova M."/>
            <person name="Spatafora J.W."/>
            <person name="Tedersoo L."/>
            <person name="Vaario L.-M."/>
            <person name="Yamada A."/>
            <person name="Yan M."/>
            <person name="Wang P."/>
            <person name="Xu J."/>
            <person name="Bruns T."/>
            <person name="Baldrian P."/>
            <person name="Vilgalys R."/>
            <person name="Henrissat B."/>
            <person name="Grigoriev I.V."/>
            <person name="Hibbett D."/>
            <person name="Nagy L.G."/>
            <person name="Martin F.M."/>
        </authorList>
    </citation>
    <scope>NUCLEOTIDE SEQUENCE</scope>
    <source>
        <strain evidence="2">Prilba</strain>
    </source>
</reference>
<proteinExistence type="predicted"/>
<protein>
    <submittedName>
        <fullName evidence="2">Uncharacterized protein</fullName>
    </submittedName>
</protein>
<dbReference type="Proteomes" id="UP000759537">
    <property type="component" value="Unassembled WGS sequence"/>
</dbReference>
<name>A0A9P5JXF5_9AGAM</name>
<feature type="region of interest" description="Disordered" evidence="1">
    <location>
        <begin position="125"/>
        <end position="148"/>
    </location>
</feature>
<accession>A0A9P5JXF5</accession>
<reference evidence="2" key="2">
    <citation type="journal article" date="2020" name="Nat. Commun.">
        <title>Large-scale genome sequencing of mycorrhizal fungi provides insights into the early evolution of symbiotic traits.</title>
        <authorList>
            <person name="Miyauchi S."/>
            <person name="Kiss E."/>
            <person name="Kuo A."/>
            <person name="Drula E."/>
            <person name="Kohler A."/>
            <person name="Sanchez-Garcia M."/>
            <person name="Morin E."/>
            <person name="Andreopoulos B."/>
            <person name="Barry K.W."/>
            <person name="Bonito G."/>
            <person name="Buee M."/>
            <person name="Carver A."/>
            <person name="Chen C."/>
            <person name="Cichocki N."/>
            <person name="Clum A."/>
            <person name="Culley D."/>
            <person name="Crous P.W."/>
            <person name="Fauchery L."/>
            <person name="Girlanda M."/>
            <person name="Hayes R.D."/>
            <person name="Keri Z."/>
            <person name="LaButti K."/>
            <person name="Lipzen A."/>
            <person name="Lombard V."/>
            <person name="Magnuson J."/>
            <person name="Maillard F."/>
            <person name="Murat C."/>
            <person name="Nolan M."/>
            <person name="Ohm R.A."/>
            <person name="Pangilinan J."/>
            <person name="Pereira M.F."/>
            <person name="Perotto S."/>
            <person name="Peter M."/>
            <person name="Pfister S."/>
            <person name="Riley R."/>
            <person name="Sitrit Y."/>
            <person name="Stielow J.B."/>
            <person name="Szollosi G."/>
            <person name="Zifcakova L."/>
            <person name="Stursova M."/>
            <person name="Spatafora J.W."/>
            <person name="Tedersoo L."/>
            <person name="Vaario L.M."/>
            <person name="Yamada A."/>
            <person name="Yan M."/>
            <person name="Wang P."/>
            <person name="Xu J."/>
            <person name="Bruns T."/>
            <person name="Baldrian P."/>
            <person name="Vilgalys R."/>
            <person name="Dunand C."/>
            <person name="Henrissat B."/>
            <person name="Grigoriev I.V."/>
            <person name="Hibbett D."/>
            <person name="Nagy L.G."/>
            <person name="Martin F.M."/>
        </authorList>
    </citation>
    <scope>NUCLEOTIDE SEQUENCE</scope>
    <source>
        <strain evidence="2">Prilba</strain>
    </source>
</reference>
<evidence type="ECO:0000313" key="3">
    <source>
        <dbReference type="Proteomes" id="UP000759537"/>
    </source>
</evidence>
<dbReference type="AlphaFoldDB" id="A0A9P5JXF5"/>
<gene>
    <name evidence="2" type="ORF">DFH94DRAFT_777460</name>
</gene>
<sequence>MPNFRHLAVVVCGTVSSAARTVDNRAIEFSLTIQDSVQNGMKPSTITCCEITCEDRLSIDVRSVILPTAPPPLPLSTLTESVNRAEKRLKFSADAAPQRPPKSAQPSPPYKIIAALNAANLLGLPNETTSQQHPSPTSTLSPLDDDVNSQRRCGGAIHSGKGKMQGSCLNI</sequence>
<dbReference type="EMBL" id="WHVB01000034">
    <property type="protein sequence ID" value="KAF8467935.1"/>
    <property type="molecule type" value="Genomic_DNA"/>
</dbReference>